<name>A0ABP9GBU6_9FLAO</name>
<accession>A0ABP9GBU6</accession>
<organism evidence="1 2">
    <name type="scientific">Algibacter agarivorans</name>
    <dbReference type="NCBI Taxonomy" id="1109741"/>
    <lineage>
        <taxon>Bacteria</taxon>
        <taxon>Pseudomonadati</taxon>
        <taxon>Bacteroidota</taxon>
        <taxon>Flavobacteriia</taxon>
        <taxon>Flavobacteriales</taxon>
        <taxon>Flavobacteriaceae</taxon>
        <taxon>Algibacter</taxon>
    </lineage>
</organism>
<dbReference type="Proteomes" id="UP001501302">
    <property type="component" value="Unassembled WGS sequence"/>
</dbReference>
<dbReference type="RefSeq" id="WP_345189546.1">
    <property type="nucleotide sequence ID" value="NZ_BAABJJ010000001.1"/>
</dbReference>
<evidence type="ECO:0000313" key="2">
    <source>
        <dbReference type="Proteomes" id="UP001501302"/>
    </source>
</evidence>
<evidence type="ECO:0008006" key="3">
    <source>
        <dbReference type="Google" id="ProtNLM"/>
    </source>
</evidence>
<dbReference type="EMBL" id="BAABJJ010000001">
    <property type="protein sequence ID" value="GAA4932791.1"/>
    <property type="molecule type" value="Genomic_DNA"/>
</dbReference>
<keyword evidence="2" id="KW-1185">Reference proteome</keyword>
<gene>
    <name evidence="1" type="ORF">GCM10023314_01460</name>
</gene>
<reference evidence="2" key="1">
    <citation type="journal article" date="2019" name="Int. J. Syst. Evol. Microbiol.">
        <title>The Global Catalogue of Microorganisms (GCM) 10K type strain sequencing project: providing services to taxonomists for standard genome sequencing and annotation.</title>
        <authorList>
            <consortium name="The Broad Institute Genomics Platform"/>
            <consortium name="The Broad Institute Genome Sequencing Center for Infectious Disease"/>
            <person name="Wu L."/>
            <person name="Ma J."/>
        </authorList>
    </citation>
    <scope>NUCLEOTIDE SEQUENCE [LARGE SCALE GENOMIC DNA]</scope>
    <source>
        <strain evidence="2">JCM 18285</strain>
    </source>
</reference>
<comment type="caution">
    <text evidence="1">The sequence shown here is derived from an EMBL/GenBank/DDBJ whole genome shotgun (WGS) entry which is preliminary data.</text>
</comment>
<sequence length="150" mass="17055">MSDRKLIPEKIEIFDFKIIKGQIESPFEFDNSLVKGHDFNLSFETAMNIEEKMVKADFIVSIKTQSEKNSTEEAQGNFHFVFIFHVENMEDLVEKNGKNNPDDFKVDGALGNALASITYSTSRGILMTRFQGTSLENFILPVINPNDLLE</sequence>
<evidence type="ECO:0000313" key="1">
    <source>
        <dbReference type="EMBL" id="GAA4932791.1"/>
    </source>
</evidence>
<protein>
    <recommendedName>
        <fullName evidence="3">Preprotein translocase subunit SecB</fullName>
    </recommendedName>
</protein>
<proteinExistence type="predicted"/>